<dbReference type="Proteomes" id="UP001145114">
    <property type="component" value="Unassembled WGS sequence"/>
</dbReference>
<evidence type="ECO:0000313" key="2">
    <source>
        <dbReference type="Proteomes" id="UP001145114"/>
    </source>
</evidence>
<dbReference type="EMBL" id="JAMZIH010008076">
    <property type="protein sequence ID" value="KAJ1672626.1"/>
    <property type="molecule type" value="Genomic_DNA"/>
</dbReference>
<comment type="caution">
    <text evidence="1">The sequence shown here is derived from an EMBL/GenBank/DDBJ whole genome shotgun (WGS) entry which is preliminary data.</text>
</comment>
<gene>
    <name evidence="1" type="ORF">EV182_006813</name>
</gene>
<sequence length="63" mass="6766">MPYEESTLFTQPTQPIEDLTEVTDAPEDVLSSVFSGQKSFGKIVGRKGAKVYGTTAEQLAAAE</sequence>
<name>A0ACC1HBB5_9FUNG</name>
<protein>
    <submittedName>
        <fullName evidence="1">Uncharacterized protein</fullName>
    </submittedName>
</protein>
<proteinExistence type="predicted"/>
<accession>A0ACC1HBB5</accession>
<keyword evidence="2" id="KW-1185">Reference proteome</keyword>
<evidence type="ECO:0000313" key="1">
    <source>
        <dbReference type="EMBL" id="KAJ1672626.1"/>
    </source>
</evidence>
<reference evidence="1" key="1">
    <citation type="submission" date="2022-06" db="EMBL/GenBank/DDBJ databases">
        <title>Phylogenomic reconstructions and comparative analyses of Kickxellomycotina fungi.</title>
        <authorList>
            <person name="Reynolds N.K."/>
            <person name="Stajich J.E."/>
            <person name="Barry K."/>
            <person name="Grigoriev I.V."/>
            <person name="Crous P."/>
            <person name="Smith M.E."/>
        </authorList>
    </citation>
    <scope>NUCLEOTIDE SEQUENCE</scope>
    <source>
        <strain evidence="1">RSA 2271</strain>
    </source>
</reference>
<organism evidence="1 2">
    <name type="scientific">Spiromyces aspiralis</name>
    <dbReference type="NCBI Taxonomy" id="68401"/>
    <lineage>
        <taxon>Eukaryota</taxon>
        <taxon>Fungi</taxon>
        <taxon>Fungi incertae sedis</taxon>
        <taxon>Zoopagomycota</taxon>
        <taxon>Kickxellomycotina</taxon>
        <taxon>Kickxellomycetes</taxon>
        <taxon>Kickxellales</taxon>
        <taxon>Kickxellaceae</taxon>
        <taxon>Spiromyces</taxon>
    </lineage>
</organism>
<feature type="non-terminal residue" evidence="1">
    <location>
        <position position="63"/>
    </location>
</feature>